<feature type="compositionally biased region" description="Basic and acidic residues" evidence="1">
    <location>
        <begin position="62"/>
        <end position="75"/>
    </location>
</feature>
<protein>
    <submittedName>
        <fullName evidence="2">Uncharacterized protein</fullName>
    </submittedName>
</protein>
<dbReference type="EMBL" id="ML986546">
    <property type="protein sequence ID" value="KAF2271360.1"/>
    <property type="molecule type" value="Genomic_DNA"/>
</dbReference>
<evidence type="ECO:0000313" key="3">
    <source>
        <dbReference type="Proteomes" id="UP000800097"/>
    </source>
</evidence>
<organism evidence="2 3">
    <name type="scientific">Westerdykella ornata</name>
    <dbReference type="NCBI Taxonomy" id="318751"/>
    <lineage>
        <taxon>Eukaryota</taxon>
        <taxon>Fungi</taxon>
        <taxon>Dikarya</taxon>
        <taxon>Ascomycota</taxon>
        <taxon>Pezizomycotina</taxon>
        <taxon>Dothideomycetes</taxon>
        <taxon>Pleosporomycetidae</taxon>
        <taxon>Pleosporales</taxon>
        <taxon>Sporormiaceae</taxon>
        <taxon>Westerdykella</taxon>
    </lineage>
</organism>
<keyword evidence="3" id="KW-1185">Reference proteome</keyword>
<evidence type="ECO:0000256" key="1">
    <source>
        <dbReference type="SAM" id="MobiDB-lite"/>
    </source>
</evidence>
<gene>
    <name evidence="2" type="ORF">EI97DRAFT_437920</name>
</gene>
<dbReference type="AlphaFoldDB" id="A0A6A6J466"/>
<sequence length="140" mass="15061">MPGYTVQRTVLLGANIHVTSKLRLCTPYSVLHQRNGASKNSGQWCGVDGTTPHNGRSSPESSHGKPSGDTHPCGTEHRHPSLFTILCSAWDSSAISPFAYTTSPYAGSGTVSSIGDSRLIIGSRNIIDGLWMKLFELMDE</sequence>
<dbReference type="Proteomes" id="UP000800097">
    <property type="component" value="Unassembled WGS sequence"/>
</dbReference>
<name>A0A6A6J466_WESOR</name>
<proteinExistence type="predicted"/>
<dbReference type="GeneID" id="54552613"/>
<accession>A0A6A6J466</accession>
<reference evidence="2" key="1">
    <citation type="journal article" date="2020" name="Stud. Mycol.">
        <title>101 Dothideomycetes genomes: a test case for predicting lifestyles and emergence of pathogens.</title>
        <authorList>
            <person name="Haridas S."/>
            <person name="Albert R."/>
            <person name="Binder M."/>
            <person name="Bloem J."/>
            <person name="Labutti K."/>
            <person name="Salamov A."/>
            <person name="Andreopoulos B."/>
            <person name="Baker S."/>
            <person name="Barry K."/>
            <person name="Bills G."/>
            <person name="Bluhm B."/>
            <person name="Cannon C."/>
            <person name="Castanera R."/>
            <person name="Culley D."/>
            <person name="Daum C."/>
            <person name="Ezra D."/>
            <person name="Gonzalez J."/>
            <person name="Henrissat B."/>
            <person name="Kuo A."/>
            <person name="Liang C."/>
            <person name="Lipzen A."/>
            <person name="Lutzoni F."/>
            <person name="Magnuson J."/>
            <person name="Mondo S."/>
            <person name="Nolan M."/>
            <person name="Ohm R."/>
            <person name="Pangilinan J."/>
            <person name="Park H.-J."/>
            <person name="Ramirez L."/>
            <person name="Alfaro M."/>
            <person name="Sun H."/>
            <person name="Tritt A."/>
            <person name="Yoshinaga Y."/>
            <person name="Zwiers L.-H."/>
            <person name="Turgeon B."/>
            <person name="Goodwin S."/>
            <person name="Spatafora J."/>
            <person name="Crous P."/>
            <person name="Grigoriev I."/>
        </authorList>
    </citation>
    <scope>NUCLEOTIDE SEQUENCE</scope>
    <source>
        <strain evidence="2">CBS 379.55</strain>
    </source>
</reference>
<dbReference type="RefSeq" id="XP_033648899.1">
    <property type="nucleotide sequence ID" value="XM_033799438.1"/>
</dbReference>
<feature type="compositionally biased region" description="Polar residues" evidence="1">
    <location>
        <begin position="51"/>
        <end position="61"/>
    </location>
</feature>
<feature type="region of interest" description="Disordered" evidence="1">
    <location>
        <begin position="36"/>
        <end position="75"/>
    </location>
</feature>
<evidence type="ECO:0000313" key="2">
    <source>
        <dbReference type="EMBL" id="KAF2271360.1"/>
    </source>
</evidence>